<organism evidence="1 2">
    <name type="scientific">Durusdinium trenchii</name>
    <dbReference type="NCBI Taxonomy" id="1381693"/>
    <lineage>
        <taxon>Eukaryota</taxon>
        <taxon>Sar</taxon>
        <taxon>Alveolata</taxon>
        <taxon>Dinophyceae</taxon>
        <taxon>Suessiales</taxon>
        <taxon>Symbiodiniaceae</taxon>
        <taxon>Durusdinium</taxon>
    </lineage>
</organism>
<name>A0ABP0NLU8_9DINO</name>
<sequence length="625" mass="67515">MGTSSSCAVQGIDVSVGTTGGKRWWAGIALNGKLYGLPCNAEHLLVLDPSCDEPVQLIDTKRIATGEGKWRSTVAVGGKLYGIPDRAEAMLVYDFVSRQVSGIDTRKLSRGPFKWQSAVVLAGKIYGIPHHADKLLVFDPKSSKDSKTRGYPSSKVESVTGVDTTHVAVGKSKWLAGVSLGGKVIGIPCNADALLVYDPLNNACSGVPISYHATGPFKWLCAVALQGILYALPCHADCVLVFDPSNNRVSHVDTSSISVGPGKWVSAVACHGKIYGIPDHAKAVLVFDPKSQEVSGIDISHLSDATSKWQSVAVLGSKIYAVPYNAHDILVIDTSACMASSVDVRSLGSGPGKWGFAAVVGQGFRIHAAVSIPFFEDTPTNQEETDVSKGDLEEVAPKAADTPRKPRIAEVDIVVATAEKETKTLLEFLQGLKHDNADVGSTGLDFVGAWLSEWIYFADPGKPFAVPMMKFPECKIVKPSLIERNDFVANASVSPDYTPFDATFNDRTTFIHHGAYHATRRDVLPLGLQCAMGLLRSTSFGFTDGIYSSEFQDIKPLKYAISWFQGKVSSFSMRILDYAAGGLAQKAQDILKRPDIEKHLLRPAARYVHLSQIRVLAKEWTQCES</sequence>
<reference evidence="1 2" key="1">
    <citation type="submission" date="2024-02" db="EMBL/GenBank/DDBJ databases">
        <authorList>
            <person name="Chen Y."/>
            <person name="Shah S."/>
            <person name="Dougan E. K."/>
            <person name="Thang M."/>
            <person name="Chan C."/>
        </authorList>
    </citation>
    <scope>NUCLEOTIDE SEQUENCE [LARGE SCALE GENOMIC DNA]</scope>
</reference>
<protein>
    <submittedName>
        <fullName evidence="1">Lipase_3 domain-containing protein</fullName>
    </submittedName>
</protein>
<proteinExistence type="predicted"/>
<accession>A0ABP0NLU8</accession>
<gene>
    <name evidence="1" type="ORF">SCF082_LOCUS33285</name>
</gene>
<dbReference type="SUPFAM" id="SSF50965">
    <property type="entry name" value="Galactose oxidase, central domain"/>
    <property type="match status" value="1"/>
</dbReference>
<keyword evidence="2" id="KW-1185">Reference proteome</keyword>
<dbReference type="InterPro" id="IPR011043">
    <property type="entry name" value="Gal_Oxase/kelch_b-propeller"/>
</dbReference>
<dbReference type="EMBL" id="CAXAMM010029446">
    <property type="protein sequence ID" value="CAK9064750.1"/>
    <property type="molecule type" value="Genomic_DNA"/>
</dbReference>
<comment type="caution">
    <text evidence="1">The sequence shown here is derived from an EMBL/GenBank/DDBJ whole genome shotgun (WGS) entry which is preliminary data.</text>
</comment>
<dbReference type="Proteomes" id="UP001642464">
    <property type="component" value="Unassembled WGS sequence"/>
</dbReference>
<evidence type="ECO:0000313" key="1">
    <source>
        <dbReference type="EMBL" id="CAK9064750.1"/>
    </source>
</evidence>
<evidence type="ECO:0000313" key="2">
    <source>
        <dbReference type="Proteomes" id="UP001642464"/>
    </source>
</evidence>